<comment type="caution">
    <text evidence="4">The sequence shown here is derived from an EMBL/GenBank/DDBJ whole genome shotgun (WGS) entry which is preliminary data.</text>
</comment>
<evidence type="ECO:0000256" key="3">
    <source>
        <dbReference type="SAM" id="SignalP"/>
    </source>
</evidence>
<dbReference type="InterPro" id="IPR027948">
    <property type="entry name" value="DUF4436"/>
</dbReference>
<dbReference type="Pfam" id="PF14494">
    <property type="entry name" value="DUF4436"/>
    <property type="match status" value="1"/>
</dbReference>
<evidence type="ECO:0000256" key="2">
    <source>
        <dbReference type="SAM" id="Phobius"/>
    </source>
</evidence>
<dbReference type="EMBL" id="JBEYXV010000001">
    <property type="protein sequence ID" value="MEU6819383.1"/>
    <property type="molecule type" value="Genomic_DNA"/>
</dbReference>
<evidence type="ECO:0000313" key="5">
    <source>
        <dbReference type="Proteomes" id="UP001551176"/>
    </source>
</evidence>
<evidence type="ECO:0000256" key="1">
    <source>
        <dbReference type="SAM" id="MobiDB-lite"/>
    </source>
</evidence>
<sequence length="310" mass="32772">MRRLSRSRGRLLAAVLVLCAVAAAAAVGVWLQFGERQALDTRYRAGGSAPDRVDITASVQRVDAAGRELMLRILVTPRGSLAEAGGVSPAEALTLQTSASVRGDLTFPAHRRISTVDVPVTLSAGSITDYPLDAYETTLEFGAAVGDDEAVPVRMTLTNNDALFAADVDASEAAGAAVFEVGLARSTSVLIFVVFMMAAMWALAIAVLIGAWFLLTRRKGLTWPALGWMAATLFALAAFRNTAPGTPPIGSLLDYVAFLWAEMVVAFCVITVVVMGMRAESHPQDQPDQPDPQDQPDPPDQLAPTPPPAA</sequence>
<keyword evidence="2" id="KW-1133">Transmembrane helix</keyword>
<feature type="compositionally biased region" description="Pro residues" evidence="1">
    <location>
        <begin position="289"/>
        <end position="310"/>
    </location>
</feature>
<gene>
    <name evidence="4" type="ORF">ABZ921_02055</name>
</gene>
<evidence type="ECO:0000313" key="4">
    <source>
        <dbReference type="EMBL" id="MEU6819383.1"/>
    </source>
</evidence>
<feature type="transmembrane region" description="Helical" evidence="2">
    <location>
        <begin position="252"/>
        <end position="274"/>
    </location>
</feature>
<dbReference type="Proteomes" id="UP001551176">
    <property type="component" value="Unassembled WGS sequence"/>
</dbReference>
<keyword evidence="2" id="KW-0812">Transmembrane</keyword>
<reference evidence="4 5" key="1">
    <citation type="submission" date="2024-06" db="EMBL/GenBank/DDBJ databases">
        <title>The Natural Products Discovery Center: Release of the First 8490 Sequenced Strains for Exploring Actinobacteria Biosynthetic Diversity.</title>
        <authorList>
            <person name="Kalkreuter E."/>
            <person name="Kautsar S.A."/>
            <person name="Yang D."/>
            <person name="Bader C.D."/>
            <person name="Teijaro C.N."/>
            <person name="Fluegel L."/>
            <person name="Davis C.M."/>
            <person name="Simpson J.R."/>
            <person name="Lauterbach L."/>
            <person name="Steele A.D."/>
            <person name="Gui C."/>
            <person name="Meng S."/>
            <person name="Li G."/>
            <person name="Viehrig K."/>
            <person name="Ye F."/>
            <person name="Su P."/>
            <person name="Kiefer A.F."/>
            <person name="Nichols A."/>
            <person name="Cepeda A.J."/>
            <person name="Yan W."/>
            <person name="Fan B."/>
            <person name="Jiang Y."/>
            <person name="Adhikari A."/>
            <person name="Zheng C.-J."/>
            <person name="Schuster L."/>
            <person name="Cowan T.M."/>
            <person name="Smanski M.J."/>
            <person name="Chevrette M.G."/>
            <person name="De Carvalho L.P.S."/>
            <person name="Shen B."/>
        </authorList>
    </citation>
    <scope>NUCLEOTIDE SEQUENCE [LARGE SCALE GENOMIC DNA]</scope>
    <source>
        <strain evidence="4 5">NPDC046838</strain>
    </source>
</reference>
<keyword evidence="2" id="KW-0472">Membrane</keyword>
<dbReference type="RefSeq" id="WP_359344551.1">
    <property type="nucleotide sequence ID" value="NZ_JBEYXV010000001.1"/>
</dbReference>
<proteinExistence type="predicted"/>
<feature type="chain" id="PRO_5046789654" evidence="3">
    <location>
        <begin position="26"/>
        <end position="310"/>
    </location>
</feature>
<feature type="signal peptide" evidence="3">
    <location>
        <begin position="1"/>
        <end position="25"/>
    </location>
</feature>
<keyword evidence="5" id="KW-1185">Reference proteome</keyword>
<accession>A0ABV3BEG6</accession>
<organism evidence="4 5">
    <name type="scientific">Streptomyces atriruber</name>
    <dbReference type="NCBI Taxonomy" id="545121"/>
    <lineage>
        <taxon>Bacteria</taxon>
        <taxon>Bacillati</taxon>
        <taxon>Actinomycetota</taxon>
        <taxon>Actinomycetes</taxon>
        <taxon>Kitasatosporales</taxon>
        <taxon>Streptomycetaceae</taxon>
        <taxon>Streptomyces</taxon>
    </lineage>
</organism>
<name>A0ABV3BEG6_9ACTN</name>
<protein>
    <submittedName>
        <fullName evidence="4">DUF4436 family protein</fullName>
    </submittedName>
</protein>
<feature type="transmembrane region" description="Helical" evidence="2">
    <location>
        <begin position="221"/>
        <end position="240"/>
    </location>
</feature>
<keyword evidence="3" id="KW-0732">Signal</keyword>
<feature type="region of interest" description="Disordered" evidence="1">
    <location>
        <begin position="280"/>
        <end position="310"/>
    </location>
</feature>
<feature type="transmembrane region" description="Helical" evidence="2">
    <location>
        <begin position="189"/>
        <end position="214"/>
    </location>
</feature>